<accession>A0A0A8UP33</accession>
<name>A0A0A8UP33_LEGHA</name>
<proteinExistence type="predicted"/>
<dbReference type="HOGENOM" id="CLU_2356253_0_0_6"/>
<organism evidence="1 2">
    <name type="scientific">Legionella hackeliae</name>
    <dbReference type="NCBI Taxonomy" id="449"/>
    <lineage>
        <taxon>Bacteria</taxon>
        <taxon>Pseudomonadati</taxon>
        <taxon>Pseudomonadota</taxon>
        <taxon>Gammaproteobacteria</taxon>
        <taxon>Legionellales</taxon>
        <taxon>Legionellaceae</taxon>
        <taxon>Legionella</taxon>
    </lineage>
</organism>
<dbReference type="EMBL" id="LN681225">
    <property type="protein sequence ID" value="CEK09281.1"/>
    <property type="molecule type" value="Genomic_DNA"/>
</dbReference>
<gene>
    <name evidence="1" type="ORF">LHA_0167</name>
</gene>
<dbReference type="PATRIC" id="fig|449.7.peg.871"/>
<dbReference type="KEGG" id="lha:LHA_0167"/>
<dbReference type="Proteomes" id="UP000032803">
    <property type="component" value="Chromosome I"/>
</dbReference>
<sequence>MKRKEEIEDTNLFEVLPNETINHIVDALKKESGAQRNFATSCRFFYKNYNDQWLINKLIEAVIICNQNKVQKILVNHPEYMFEKMNELKDLSGRTF</sequence>
<dbReference type="OrthoDB" id="5654048at2"/>
<evidence type="ECO:0000313" key="1">
    <source>
        <dbReference type="EMBL" id="CEK09281.1"/>
    </source>
</evidence>
<protein>
    <submittedName>
        <fullName evidence="1">Uncharacterized protein</fullName>
    </submittedName>
</protein>
<dbReference type="AlphaFoldDB" id="A0A0A8UP33"/>
<evidence type="ECO:0000313" key="2">
    <source>
        <dbReference type="Proteomes" id="UP000032803"/>
    </source>
</evidence>
<keyword evidence="2" id="KW-1185">Reference proteome</keyword>
<dbReference type="STRING" id="449.LHA_0167"/>
<reference evidence="2" key="1">
    <citation type="submission" date="2014-09" db="EMBL/GenBank/DDBJ databases">
        <authorList>
            <person name="Gomez-Valero L."/>
        </authorList>
    </citation>
    <scope>NUCLEOTIDE SEQUENCE [LARGE SCALE GENOMIC DNA]</scope>
    <source>
        <strain evidence="2">ATCC35250</strain>
    </source>
</reference>
<dbReference type="RefSeq" id="WP_045104841.1">
    <property type="nucleotide sequence ID" value="NZ_LN681225.1"/>
</dbReference>